<organism evidence="1 2">
    <name type="scientific">Riccia fluitans</name>
    <dbReference type="NCBI Taxonomy" id="41844"/>
    <lineage>
        <taxon>Eukaryota</taxon>
        <taxon>Viridiplantae</taxon>
        <taxon>Streptophyta</taxon>
        <taxon>Embryophyta</taxon>
        <taxon>Marchantiophyta</taxon>
        <taxon>Marchantiopsida</taxon>
        <taxon>Marchantiidae</taxon>
        <taxon>Marchantiales</taxon>
        <taxon>Ricciaceae</taxon>
        <taxon>Riccia</taxon>
    </lineage>
</organism>
<dbReference type="EMBL" id="JBHFFA010000002">
    <property type="protein sequence ID" value="KAL2643567.1"/>
    <property type="molecule type" value="Genomic_DNA"/>
</dbReference>
<protein>
    <submittedName>
        <fullName evidence="1">Uncharacterized protein</fullName>
    </submittedName>
</protein>
<evidence type="ECO:0000313" key="2">
    <source>
        <dbReference type="Proteomes" id="UP001605036"/>
    </source>
</evidence>
<evidence type="ECO:0000313" key="1">
    <source>
        <dbReference type="EMBL" id="KAL2643567.1"/>
    </source>
</evidence>
<gene>
    <name evidence="1" type="ORF">R1flu_011154</name>
</gene>
<reference evidence="1 2" key="1">
    <citation type="submission" date="2024-09" db="EMBL/GenBank/DDBJ databases">
        <title>Chromosome-scale assembly of Riccia fluitans.</title>
        <authorList>
            <person name="Paukszto L."/>
            <person name="Sawicki J."/>
            <person name="Karawczyk K."/>
            <person name="Piernik-Szablinska J."/>
            <person name="Szczecinska M."/>
            <person name="Mazdziarz M."/>
        </authorList>
    </citation>
    <scope>NUCLEOTIDE SEQUENCE [LARGE SCALE GENOMIC DNA]</scope>
    <source>
        <strain evidence="1">Rf_01</strain>
        <tissue evidence="1">Aerial parts of the thallus</tissue>
    </source>
</reference>
<name>A0ABD1ZA60_9MARC</name>
<sequence length="80" mass="9225">MIYLGNILHEYAGRAAVVRIKTPSIRWTAITAEIVTHLPRISILHYTAALFCFVPHPICRLLCNKERRRICRPEADRLQG</sequence>
<keyword evidence="2" id="KW-1185">Reference proteome</keyword>
<comment type="caution">
    <text evidence="1">The sequence shown here is derived from an EMBL/GenBank/DDBJ whole genome shotgun (WGS) entry which is preliminary data.</text>
</comment>
<dbReference type="Proteomes" id="UP001605036">
    <property type="component" value="Unassembled WGS sequence"/>
</dbReference>
<accession>A0ABD1ZA60</accession>
<dbReference type="AlphaFoldDB" id="A0ABD1ZA60"/>
<proteinExistence type="predicted"/>